<dbReference type="InterPro" id="IPR017871">
    <property type="entry name" value="ABC_transporter-like_CS"/>
</dbReference>
<evidence type="ECO:0000256" key="4">
    <source>
        <dbReference type="ARBA" id="ARBA00022692"/>
    </source>
</evidence>
<name>A0A7I8KR68_SPIIN</name>
<dbReference type="PROSITE" id="PS50929">
    <property type="entry name" value="ABC_TM1F"/>
    <property type="match status" value="2"/>
</dbReference>
<dbReference type="SUPFAM" id="SSF52540">
    <property type="entry name" value="P-loop containing nucleoside triphosphate hydrolases"/>
    <property type="match status" value="2"/>
</dbReference>
<feature type="transmembrane region" description="Helical" evidence="12">
    <location>
        <begin position="20"/>
        <end position="38"/>
    </location>
</feature>
<feature type="transmembrane region" description="Helical" evidence="12">
    <location>
        <begin position="1017"/>
        <end position="1050"/>
    </location>
</feature>
<dbReference type="PANTHER" id="PTHR24223">
    <property type="entry name" value="ATP-BINDING CASSETTE SUB-FAMILY C"/>
    <property type="match status" value="1"/>
</dbReference>
<dbReference type="Pfam" id="PF00005">
    <property type="entry name" value="ABC_tran"/>
    <property type="match status" value="2"/>
</dbReference>
<feature type="transmembrane region" description="Helical" evidence="12">
    <location>
        <begin position="285"/>
        <end position="309"/>
    </location>
</feature>
<reference evidence="15" key="1">
    <citation type="submission" date="2020-02" db="EMBL/GenBank/DDBJ databases">
        <authorList>
            <person name="Scholz U."/>
            <person name="Mascher M."/>
            <person name="Fiebig A."/>
        </authorList>
    </citation>
    <scope>NUCLEOTIDE SEQUENCE</scope>
</reference>
<keyword evidence="7" id="KW-0067">ATP-binding</keyword>
<evidence type="ECO:0000313" key="15">
    <source>
        <dbReference type="EMBL" id="CAA7400091.1"/>
    </source>
</evidence>
<keyword evidence="16" id="KW-1185">Reference proteome</keyword>
<evidence type="ECO:0000256" key="2">
    <source>
        <dbReference type="ARBA" id="ARBA00009726"/>
    </source>
</evidence>
<dbReference type="Proteomes" id="UP000663760">
    <property type="component" value="Chromosome 7"/>
</dbReference>
<keyword evidence="3" id="KW-0813">Transport</keyword>
<feature type="transmembrane region" description="Helical" evidence="12">
    <location>
        <begin position="119"/>
        <end position="137"/>
    </location>
</feature>
<feature type="domain" description="ABC transporter" evidence="13">
    <location>
        <begin position="583"/>
        <end position="825"/>
    </location>
</feature>
<feature type="transmembrane region" description="Helical" evidence="12">
    <location>
        <begin position="50"/>
        <end position="73"/>
    </location>
</feature>
<evidence type="ECO:0000256" key="5">
    <source>
        <dbReference type="ARBA" id="ARBA00022737"/>
    </source>
</evidence>
<evidence type="ECO:0000256" key="7">
    <source>
        <dbReference type="ARBA" id="ARBA00022840"/>
    </source>
</evidence>
<feature type="domain" description="ABC transporter" evidence="13">
    <location>
        <begin position="1220"/>
        <end position="1454"/>
    </location>
</feature>
<keyword evidence="9 12" id="KW-1133">Transmembrane helix</keyword>
<evidence type="ECO:0000313" key="16">
    <source>
        <dbReference type="Proteomes" id="UP000663760"/>
    </source>
</evidence>
<evidence type="ECO:0000256" key="8">
    <source>
        <dbReference type="ARBA" id="ARBA00022967"/>
    </source>
</evidence>
<feature type="transmembrane region" description="Helical" evidence="12">
    <location>
        <begin position="412"/>
        <end position="438"/>
    </location>
</feature>
<comment type="similarity">
    <text evidence="2">Belongs to the ABC transporter superfamily. ABCC family. Conjugate transporter (TC 3.A.1.208) subfamily.</text>
</comment>
<evidence type="ECO:0000259" key="14">
    <source>
        <dbReference type="PROSITE" id="PS50929"/>
    </source>
</evidence>
<evidence type="ECO:0000256" key="10">
    <source>
        <dbReference type="ARBA" id="ARBA00023136"/>
    </source>
</evidence>
<feature type="domain" description="ABC transmembrane type-1" evidence="14">
    <location>
        <begin position="908"/>
        <end position="1183"/>
    </location>
</feature>
<dbReference type="InterPro" id="IPR003593">
    <property type="entry name" value="AAA+_ATPase"/>
</dbReference>
<dbReference type="InterPro" id="IPR003439">
    <property type="entry name" value="ABC_transporter-like_ATP-bd"/>
</dbReference>
<feature type="transmembrane region" description="Helical" evidence="12">
    <location>
        <begin position="511"/>
        <end position="531"/>
    </location>
</feature>
<dbReference type="CDD" id="cd03244">
    <property type="entry name" value="ABCC_MRP_domain2"/>
    <property type="match status" value="1"/>
</dbReference>
<keyword evidence="6" id="KW-0547">Nucleotide-binding</keyword>
<dbReference type="FunFam" id="3.40.50.300:FF:000169">
    <property type="entry name" value="ABC transporter C family member 3"/>
    <property type="match status" value="1"/>
</dbReference>
<feature type="transmembrane region" description="Helical" evidence="12">
    <location>
        <begin position="93"/>
        <end position="112"/>
    </location>
</feature>
<dbReference type="GO" id="GO:0016887">
    <property type="term" value="F:ATP hydrolysis activity"/>
    <property type="evidence" value="ECO:0007669"/>
    <property type="project" value="InterPro"/>
</dbReference>
<keyword evidence="10 12" id="KW-0472">Membrane</keyword>
<evidence type="ECO:0000256" key="12">
    <source>
        <dbReference type="SAM" id="Phobius"/>
    </source>
</evidence>
<feature type="transmembrane region" description="Helical" evidence="12">
    <location>
        <begin position="941"/>
        <end position="958"/>
    </location>
</feature>
<comment type="function">
    <text evidence="11">ABC transporter that may affect phytic acid transport and compartmentalization. May function directly or indirectly in removing phytic acid from the cytosol or in vesicle trafficking. Required for phytic acid accumulation in developing seeds. Phytic acid is the primary storage form of phosphorus in cereal grains and other plant seeds.</text>
</comment>
<organism evidence="15 16">
    <name type="scientific">Spirodela intermedia</name>
    <name type="common">Intermediate duckweed</name>
    <dbReference type="NCBI Taxonomy" id="51605"/>
    <lineage>
        <taxon>Eukaryota</taxon>
        <taxon>Viridiplantae</taxon>
        <taxon>Streptophyta</taxon>
        <taxon>Embryophyta</taxon>
        <taxon>Tracheophyta</taxon>
        <taxon>Spermatophyta</taxon>
        <taxon>Magnoliopsida</taxon>
        <taxon>Liliopsida</taxon>
        <taxon>Araceae</taxon>
        <taxon>Lemnoideae</taxon>
        <taxon>Spirodela</taxon>
    </lineage>
</organism>
<dbReference type="GO" id="GO:0140359">
    <property type="term" value="F:ABC-type transporter activity"/>
    <property type="evidence" value="ECO:0007669"/>
    <property type="project" value="InterPro"/>
</dbReference>
<feature type="transmembrane region" description="Helical" evidence="12">
    <location>
        <begin position="904"/>
        <end position="929"/>
    </location>
</feature>
<dbReference type="PANTHER" id="PTHR24223:SF108">
    <property type="entry name" value="ABC TRANSPORTER C FAMILY MEMBER 8"/>
    <property type="match status" value="1"/>
</dbReference>
<dbReference type="FunFam" id="3.40.50.300:FF:001405">
    <property type="entry name" value="Multidrug resistance protein associated1"/>
    <property type="match status" value="1"/>
</dbReference>
<dbReference type="InterPro" id="IPR044726">
    <property type="entry name" value="ABCC_6TM_D2"/>
</dbReference>
<dbReference type="SUPFAM" id="SSF90123">
    <property type="entry name" value="ABC transporter transmembrane region"/>
    <property type="match status" value="2"/>
</dbReference>
<dbReference type="Gene3D" id="1.20.1560.10">
    <property type="entry name" value="ABC transporter type 1, transmembrane domain"/>
    <property type="match status" value="2"/>
</dbReference>
<feature type="domain" description="ABC transmembrane type-1" evidence="14">
    <location>
        <begin position="285"/>
        <end position="566"/>
    </location>
</feature>
<dbReference type="FunFam" id="1.20.1560.10:FF:000003">
    <property type="entry name" value="ABC transporter C family member 10"/>
    <property type="match status" value="1"/>
</dbReference>
<dbReference type="InterPro" id="IPR044746">
    <property type="entry name" value="ABCC_6TM_D1"/>
</dbReference>
<dbReference type="CDD" id="cd18579">
    <property type="entry name" value="ABC_6TM_ABCC_D1"/>
    <property type="match status" value="1"/>
</dbReference>
<dbReference type="Pfam" id="PF00664">
    <property type="entry name" value="ABC_membrane"/>
    <property type="match status" value="2"/>
</dbReference>
<feature type="transmembrane region" description="Helical" evidence="12">
    <location>
        <begin position="315"/>
        <end position="335"/>
    </location>
</feature>
<dbReference type="PROSITE" id="PS50893">
    <property type="entry name" value="ABC_TRANSPORTER_2"/>
    <property type="match status" value="2"/>
</dbReference>
<feature type="transmembrane region" description="Helical" evidence="12">
    <location>
        <begin position="1152"/>
        <end position="1174"/>
    </location>
</feature>
<feature type="transmembrane region" description="Helical" evidence="12">
    <location>
        <begin position="382"/>
        <end position="400"/>
    </location>
</feature>
<dbReference type="FunFam" id="1.20.1560.10:FF:000002">
    <property type="entry name" value="ABC transporter C family member 5"/>
    <property type="match status" value="1"/>
</dbReference>
<gene>
    <name evidence="15" type="ORF">SI8410_07010761</name>
</gene>
<protein>
    <submittedName>
        <fullName evidence="15">Uncharacterized protein</fullName>
    </submittedName>
</protein>
<sequence>MPWLCGGQFRLGSSCTQRSIVDVLNLLFLLSFCAALVAKSFKKQYTRDCVFVVVSVCCTLTGFAYFAAGFWAILHGGGGGAPLGSAAGAGLHWTWAVYFVRGLVWVALAASLQIQLTKWMKVLVSLWWVSFSLLVSALNVETLARTHSFHILDMVSWPVNLLLLFCAVAVAGNLFDHGAGGAGGLSHPLLGGAGEIAGGHRKSELARAGLLSRLTFSWMNPLLRAGSRKPLNLDVVPALDCDDGALRAGELFLHAWNGVLQGKSFSITSNLVVLTLARCYAKEMALVGVYAFLRTVAVVFLPVLLYAFVRFSDGGGGAAPPGVLLVACLLAVKLVESLSQRHWFFDSRRFGMRMRSALVAAIFRKQLRLSSRGRRRHSRGEIVSYIAVDAYRLAEFPWWFHMAWSLPLQLLLGVAVLFGIVGLGVLPGLVPLVLFGVLNLPFAKILQRCQSRVVAAQDERLRATSEILNSMKIIKLQAWEEKFRSVIQALRDAEFRWLAEAQIKKAYGSGLYWMSPTFVSAVVFAGCAALGTAPLDAGTIFTVLATLRVMAEPAKMLPEVLSVMIQTKVSLDRLDAFLREEELNDEDVLRRSAAPGSSDVSVCITAGDFCWEPDAPAPTLRGVHLATTRGQKIAVCGPVGAGKSSLLAAVLGEIPKIAGTVEVFGSIAYVSQSSWIQSGTIRDNILFGRPMNKARYELAVRACALGKDLENFDHGDLTEIGQRGINLSGGQKQRVQLARAVYSDADIYLLDDPFSAVDAHTASILFHDCVMAALRKKTVILVTHQVEFLTETDKILVMEGGRITQSGTYEELLKSGTAFEQLVNAHQSALAVLDSVENRYYCKGATATEPEQKDPAVAGKAAPPAAAAAKGLSKTQLTAEEEKEMGNLGWKPYADYIGVSGASLLLGLVILCQSGFVVLQAISTFWLAIAIERPHVSSGTLIGVYAVFSILSGVSAYLRSWLGARLGLKASKAFFSAFMDSLFKAPMQFFDSTPVGRILTRASTDMSVLDFNIPYSLAFALVAAIEVLATILIMTVVTWPVVVVAIPIMFFTRYLQRYYLASARELIRINGTTKAPVVNYAAETSLGVMTIRAFGSAERFIRNNLKLIDTDATLFFHSIASMEWLLMRVEALQNLTIVTAALTMVLLPRGAIAPGFVGLSLSYALTLTTSQVFLTRWFCNMDNHIISVERIKQYMNIPSEPPAVVEGNRPPPSWPSEGHIDLQDLQVRYRPEAPMILKGISCTFRAGSKVGVVGRTGSGKSTLISALFRLVEPVGGRILIDNLDICSIGLRDLRTKLSIIPQETALFGGSVRSNLDPLGLYSDQQIWEAIEKCQLKAMVSSLPNLLDSPVSDEGENLSAGQRQLFCLGRILLQRNKILVLDEATASIDSATDAILQRVIKEEFSSCTVITIAHRVPTVTDSDMVMVLSNGMVVEYDKPTRLMETNSAFSRLVAEYCGPSAREAPSTG</sequence>
<dbReference type="InterPro" id="IPR050173">
    <property type="entry name" value="ABC_transporter_C-like"/>
</dbReference>
<dbReference type="InterPro" id="IPR027417">
    <property type="entry name" value="P-loop_NTPase"/>
</dbReference>
<evidence type="ECO:0000259" key="13">
    <source>
        <dbReference type="PROSITE" id="PS50893"/>
    </source>
</evidence>
<evidence type="ECO:0000256" key="11">
    <source>
        <dbReference type="ARBA" id="ARBA00057614"/>
    </source>
</evidence>
<evidence type="ECO:0000256" key="1">
    <source>
        <dbReference type="ARBA" id="ARBA00004141"/>
    </source>
</evidence>
<evidence type="ECO:0000256" key="3">
    <source>
        <dbReference type="ARBA" id="ARBA00022448"/>
    </source>
</evidence>
<dbReference type="Gene3D" id="3.40.50.300">
    <property type="entry name" value="P-loop containing nucleotide triphosphate hydrolases"/>
    <property type="match status" value="2"/>
</dbReference>
<keyword evidence="8" id="KW-1278">Translocase</keyword>
<evidence type="ECO:0000256" key="6">
    <source>
        <dbReference type="ARBA" id="ARBA00022741"/>
    </source>
</evidence>
<comment type="subcellular location">
    <subcellularLocation>
        <location evidence="1">Membrane</location>
        <topology evidence="1">Multi-pass membrane protein</topology>
    </subcellularLocation>
</comment>
<proteinExistence type="inferred from homology"/>
<keyword evidence="5" id="KW-0677">Repeat</keyword>
<dbReference type="InterPro" id="IPR011527">
    <property type="entry name" value="ABC1_TM_dom"/>
</dbReference>
<dbReference type="CDD" id="cd18580">
    <property type="entry name" value="ABC_6TM_ABCC_D2"/>
    <property type="match status" value="1"/>
</dbReference>
<dbReference type="GO" id="GO:0016020">
    <property type="term" value="C:membrane"/>
    <property type="evidence" value="ECO:0007669"/>
    <property type="project" value="UniProtKB-SubCell"/>
</dbReference>
<accession>A0A7I8KR68</accession>
<keyword evidence="4 12" id="KW-0812">Transmembrane</keyword>
<dbReference type="EMBL" id="LR746270">
    <property type="protein sequence ID" value="CAA7400091.1"/>
    <property type="molecule type" value="Genomic_DNA"/>
</dbReference>
<dbReference type="OrthoDB" id="6500128at2759"/>
<feature type="transmembrane region" description="Helical" evidence="12">
    <location>
        <begin position="157"/>
        <end position="175"/>
    </location>
</feature>
<dbReference type="SMART" id="SM00382">
    <property type="entry name" value="AAA"/>
    <property type="match status" value="2"/>
</dbReference>
<dbReference type="PROSITE" id="PS00211">
    <property type="entry name" value="ABC_TRANSPORTER_1"/>
    <property type="match status" value="2"/>
</dbReference>
<dbReference type="CDD" id="cd03250">
    <property type="entry name" value="ABCC_MRP_domain1"/>
    <property type="match status" value="1"/>
</dbReference>
<evidence type="ECO:0000256" key="9">
    <source>
        <dbReference type="ARBA" id="ARBA00022989"/>
    </source>
</evidence>
<dbReference type="GO" id="GO:0005524">
    <property type="term" value="F:ATP binding"/>
    <property type="evidence" value="ECO:0007669"/>
    <property type="project" value="UniProtKB-KW"/>
</dbReference>
<dbReference type="InterPro" id="IPR036640">
    <property type="entry name" value="ABC1_TM_sf"/>
</dbReference>